<protein>
    <submittedName>
        <fullName evidence="2">Uncharacterized protein</fullName>
    </submittedName>
</protein>
<keyword evidence="3" id="KW-1185">Reference proteome</keyword>
<name>A0ABQ9E3R3_TEGGR</name>
<reference evidence="2 3" key="1">
    <citation type="submission" date="2022-12" db="EMBL/GenBank/DDBJ databases">
        <title>Chromosome-level genome of Tegillarca granosa.</title>
        <authorList>
            <person name="Kim J."/>
        </authorList>
    </citation>
    <scope>NUCLEOTIDE SEQUENCE [LARGE SCALE GENOMIC DNA]</scope>
    <source>
        <strain evidence="2">Teg-2019</strain>
        <tissue evidence="2">Adductor muscle</tissue>
    </source>
</reference>
<keyword evidence="1" id="KW-0812">Transmembrane</keyword>
<dbReference type="EMBL" id="JARBDR010000923">
    <property type="protein sequence ID" value="KAJ8298227.1"/>
    <property type="molecule type" value="Genomic_DNA"/>
</dbReference>
<organism evidence="2 3">
    <name type="scientific">Tegillarca granosa</name>
    <name type="common">Malaysian cockle</name>
    <name type="synonym">Anadara granosa</name>
    <dbReference type="NCBI Taxonomy" id="220873"/>
    <lineage>
        <taxon>Eukaryota</taxon>
        <taxon>Metazoa</taxon>
        <taxon>Spiralia</taxon>
        <taxon>Lophotrochozoa</taxon>
        <taxon>Mollusca</taxon>
        <taxon>Bivalvia</taxon>
        <taxon>Autobranchia</taxon>
        <taxon>Pteriomorphia</taxon>
        <taxon>Arcoida</taxon>
        <taxon>Arcoidea</taxon>
        <taxon>Arcidae</taxon>
        <taxon>Tegillarca</taxon>
    </lineage>
</organism>
<dbReference type="Proteomes" id="UP001217089">
    <property type="component" value="Unassembled WGS sequence"/>
</dbReference>
<gene>
    <name evidence="2" type="ORF">KUTeg_024758</name>
</gene>
<keyword evidence="1" id="KW-0472">Membrane</keyword>
<sequence length="85" mass="9741">MILSKYNNHAQLYIYFHKHLPYCNDGFKNINHTAVIKKKTISVQNIIKPELLVNSKNASGSKDKVNLFIIIIIIIVVVVVVKHEI</sequence>
<keyword evidence="1" id="KW-1133">Transmembrane helix</keyword>
<evidence type="ECO:0000313" key="3">
    <source>
        <dbReference type="Proteomes" id="UP001217089"/>
    </source>
</evidence>
<comment type="caution">
    <text evidence="2">The sequence shown here is derived from an EMBL/GenBank/DDBJ whole genome shotgun (WGS) entry which is preliminary data.</text>
</comment>
<accession>A0ABQ9E3R3</accession>
<evidence type="ECO:0000313" key="2">
    <source>
        <dbReference type="EMBL" id="KAJ8298227.1"/>
    </source>
</evidence>
<feature type="transmembrane region" description="Helical" evidence="1">
    <location>
        <begin position="65"/>
        <end position="83"/>
    </location>
</feature>
<proteinExistence type="predicted"/>
<evidence type="ECO:0000256" key="1">
    <source>
        <dbReference type="SAM" id="Phobius"/>
    </source>
</evidence>